<dbReference type="PROSITE" id="PS01086">
    <property type="entry name" value="RIBUL_P_3_EPIMER_2"/>
    <property type="match status" value="1"/>
</dbReference>
<dbReference type="PROSITE" id="PS01085">
    <property type="entry name" value="RIBUL_P_3_EPIMER_1"/>
    <property type="match status" value="1"/>
</dbReference>
<comment type="subunit">
    <text evidence="4">Homodimer.</text>
</comment>
<keyword evidence="9" id="KW-0413">Isomerase</keyword>
<proteinExistence type="predicted"/>
<reference evidence="12" key="1">
    <citation type="submission" date="2017-07" db="EMBL/GenBank/DDBJ databases">
        <title>Novel pathways for hydrocarbon cycling and metabolic interdependencies in hydrothermal sediment communities.</title>
        <authorList>
            <person name="Dombrowski N."/>
            <person name="Seitz K."/>
            <person name="Teske A."/>
            <person name="Baker B."/>
        </authorList>
    </citation>
    <scope>NUCLEOTIDE SEQUENCE [LARGE SCALE GENOMIC DNA]</scope>
</reference>
<dbReference type="GO" id="GO:0046496">
    <property type="term" value="P:nicotinamide nucleotide metabolic process"/>
    <property type="evidence" value="ECO:0007669"/>
    <property type="project" value="UniProtKB-ARBA"/>
</dbReference>
<dbReference type="EMBL" id="NMUJ01000070">
    <property type="protein sequence ID" value="OYV02602.1"/>
    <property type="molecule type" value="Genomic_DNA"/>
</dbReference>
<evidence type="ECO:0000256" key="7">
    <source>
        <dbReference type="ARBA" id="ARBA00023004"/>
    </source>
</evidence>
<dbReference type="FunFam" id="3.20.20.70:FF:000191">
    <property type="entry name" value="ribulose-phosphate 3-epimerase isoform X2"/>
    <property type="match status" value="1"/>
</dbReference>
<dbReference type="AlphaFoldDB" id="A0A257LT43"/>
<dbReference type="InterPro" id="IPR000056">
    <property type="entry name" value="Ribul_P_3_epim-like"/>
</dbReference>
<evidence type="ECO:0000256" key="8">
    <source>
        <dbReference type="ARBA" id="ARBA00023211"/>
    </source>
</evidence>
<keyword evidence="7" id="KW-0408">Iron</keyword>
<keyword evidence="5" id="KW-0479">Metal-binding</keyword>
<dbReference type="Gene3D" id="3.20.20.70">
    <property type="entry name" value="Aldolase class I"/>
    <property type="match status" value="1"/>
</dbReference>
<dbReference type="GO" id="GO:0006163">
    <property type="term" value="P:purine nucleotide metabolic process"/>
    <property type="evidence" value="ECO:0007669"/>
    <property type="project" value="UniProtKB-ARBA"/>
</dbReference>
<accession>A0A257LT43</accession>
<dbReference type="Pfam" id="PF00834">
    <property type="entry name" value="Ribul_P_3_epim"/>
    <property type="match status" value="1"/>
</dbReference>
<evidence type="ECO:0000256" key="1">
    <source>
        <dbReference type="ARBA" id="ARBA00001936"/>
    </source>
</evidence>
<dbReference type="InterPro" id="IPR011060">
    <property type="entry name" value="RibuloseP-bd_barrel"/>
</dbReference>
<dbReference type="SUPFAM" id="SSF51366">
    <property type="entry name" value="Ribulose-phoshate binding barrel"/>
    <property type="match status" value="1"/>
</dbReference>
<comment type="cofactor">
    <cofactor evidence="1">
        <name>Mn(2+)</name>
        <dbReference type="ChEBI" id="CHEBI:29035"/>
    </cofactor>
</comment>
<dbReference type="GO" id="GO:0016857">
    <property type="term" value="F:racemase and epimerase activity, acting on carbohydrates and derivatives"/>
    <property type="evidence" value="ECO:0007669"/>
    <property type="project" value="InterPro"/>
</dbReference>
<evidence type="ECO:0000256" key="4">
    <source>
        <dbReference type="ARBA" id="ARBA00011738"/>
    </source>
</evidence>
<dbReference type="CDD" id="cd00429">
    <property type="entry name" value="RPE"/>
    <property type="match status" value="1"/>
</dbReference>
<evidence type="ECO:0000256" key="2">
    <source>
        <dbReference type="ARBA" id="ARBA00001947"/>
    </source>
</evidence>
<keyword evidence="6" id="KW-0862">Zinc</keyword>
<keyword evidence="10" id="KW-0119">Carbohydrate metabolism</keyword>
<dbReference type="PANTHER" id="PTHR11749">
    <property type="entry name" value="RIBULOSE-5-PHOSPHATE-3-EPIMERASE"/>
    <property type="match status" value="1"/>
</dbReference>
<organism evidence="11 12">
    <name type="scientific">candidate division WOR-3 bacterium 4484_18</name>
    <dbReference type="NCBI Taxonomy" id="2020626"/>
    <lineage>
        <taxon>Bacteria</taxon>
        <taxon>Bacteria division WOR-3</taxon>
    </lineage>
</organism>
<dbReference type="NCBIfam" id="NF004076">
    <property type="entry name" value="PRK05581.1-4"/>
    <property type="match status" value="1"/>
</dbReference>
<name>A0A257LT43_UNCW3</name>
<comment type="caution">
    <text evidence="11">The sequence shown here is derived from an EMBL/GenBank/DDBJ whole genome shotgun (WGS) entry which is preliminary data.</text>
</comment>
<evidence type="ECO:0000256" key="9">
    <source>
        <dbReference type="ARBA" id="ARBA00023235"/>
    </source>
</evidence>
<dbReference type="GO" id="GO:0006091">
    <property type="term" value="P:generation of precursor metabolites and energy"/>
    <property type="evidence" value="ECO:0007669"/>
    <property type="project" value="UniProtKB-ARBA"/>
</dbReference>
<dbReference type="GO" id="GO:1901135">
    <property type="term" value="P:carbohydrate derivative metabolic process"/>
    <property type="evidence" value="ECO:0007669"/>
    <property type="project" value="UniProtKB-ARBA"/>
</dbReference>
<dbReference type="GO" id="GO:0005975">
    <property type="term" value="P:carbohydrate metabolic process"/>
    <property type="evidence" value="ECO:0007669"/>
    <property type="project" value="InterPro"/>
</dbReference>
<evidence type="ECO:0000256" key="3">
    <source>
        <dbReference type="ARBA" id="ARBA00001954"/>
    </source>
</evidence>
<evidence type="ECO:0000313" key="11">
    <source>
        <dbReference type="EMBL" id="OYV02602.1"/>
    </source>
</evidence>
<comment type="cofactor">
    <cofactor evidence="3">
        <name>Fe(2+)</name>
        <dbReference type="ChEBI" id="CHEBI:29033"/>
    </cofactor>
</comment>
<evidence type="ECO:0000256" key="10">
    <source>
        <dbReference type="ARBA" id="ARBA00023277"/>
    </source>
</evidence>
<evidence type="ECO:0000256" key="5">
    <source>
        <dbReference type="ARBA" id="ARBA00022723"/>
    </source>
</evidence>
<dbReference type="GO" id="GO:0046872">
    <property type="term" value="F:metal ion binding"/>
    <property type="evidence" value="ECO:0007669"/>
    <property type="project" value="UniProtKB-KW"/>
</dbReference>
<gene>
    <name evidence="11" type="ORF">CGW93_04625</name>
</gene>
<dbReference type="Proteomes" id="UP000216312">
    <property type="component" value="Unassembled WGS sequence"/>
</dbReference>
<protein>
    <submittedName>
        <fullName evidence="11">Ribulose-phosphate 3-epimerase</fullName>
    </submittedName>
</protein>
<dbReference type="InterPro" id="IPR013785">
    <property type="entry name" value="Aldolase_TIM"/>
</dbReference>
<evidence type="ECO:0000313" key="12">
    <source>
        <dbReference type="Proteomes" id="UP000216312"/>
    </source>
</evidence>
<sequence>MSILFGPSLLSADFSQLEEEIRQVERGGADFLHLDVMDGHFVPNITFGPMIVEAIRKLTSLPLDVHLMIAQPDKYWMRFKAAGADWISLHVEVGVTPELISEMRKEVKTGIAINPNTPLEVVEPYVDEVDFVLVMTVNPGFGGQRFISTPLQKVKELSQRGVSEWFFRIQKR</sequence>
<keyword evidence="8" id="KW-0464">Manganese</keyword>
<comment type="cofactor">
    <cofactor evidence="2">
        <name>Zn(2+)</name>
        <dbReference type="ChEBI" id="CHEBI:29105"/>
    </cofactor>
</comment>
<evidence type="ECO:0000256" key="6">
    <source>
        <dbReference type="ARBA" id="ARBA00022833"/>
    </source>
</evidence>